<reference evidence="3" key="2">
    <citation type="journal article" date="2012" name="Fungal Biol.">
        <title>The mitochondrial genome of Moniliophthora roreri, the frosty pod rot pathogen of cacao.</title>
        <authorList>
            <person name="Costa G.G.L."/>
            <person name="Cabrera O.G."/>
            <person name="Tiburcio R.A."/>
            <person name="Medrano F.J."/>
            <person name="Carazzolle M.F."/>
            <person name="Thomazella D.P.T."/>
            <person name="Schuster S.C."/>
            <person name="Carlson J.E."/>
            <person name="Guiltinan M.J."/>
            <person name="Bailey B.A."/>
            <person name="Mieczkowski P."/>
            <person name="Pereira G.A.G."/>
            <person name="Meinhardt L.W."/>
        </authorList>
    </citation>
    <scope>NUCLEOTIDE SEQUENCE [LARGE SCALE GENOMIC DNA]</scope>
    <source>
        <strain>MCA 2997</strain>
        <plasmid>Plasmid pMR3</plasmid>
        <plasmid>Mitochondrial</plasmid>
        <plasmid evidence="3">pMR3</plasmid>
    </source>
</reference>
<evidence type="ECO:0000256" key="1">
    <source>
        <dbReference type="SAM" id="Coils"/>
    </source>
</evidence>
<keyword evidence="3" id="KW-0614">Plasmid</keyword>
<keyword evidence="2" id="KW-1133">Transmembrane helix</keyword>
<dbReference type="EMBL" id="HQ259118">
    <property type="protein sequence ID" value="ADO51621.1"/>
    <property type="molecule type" value="Genomic_DNA"/>
</dbReference>
<geneLocation type="mitochondrion" evidence="3"/>
<sequence>MNMRTIKNSLNTCGTFLAGVVGHHYLSKLLDYKSDMAAANDKSLRDEASAQNMESLQTNLKEVESTMKNFSESVDKLLDKQVPEAKLNAVFQKLEIGKQQCNTVVEILQKGPENVNLEFYRIAYRAADACARANADASATLKDLVDSLNNKSALVSNLNLDGFYTYLDSLSLLELSALYHLIVLILVISITFNIFSAILGNEIINYFKLEEKFPRLASFFRLRLKFQRYYLTICFIWLLIICFASIILNILVLY</sequence>
<proteinExistence type="predicted"/>
<protein>
    <submittedName>
        <fullName evidence="3">Orf2</fullName>
    </submittedName>
</protein>
<evidence type="ECO:0000313" key="3">
    <source>
        <dbReference type="EMBL" id="ADO51621.1"/>
    </source>
</evidence>
<name>F2WVP2_MONRO</name>
<keyword evidence="4" id="KW-1185">Reference proteome</keyword>
<feature type="transmembrane region" description="Helical" evidence="2">
    <location>
        <begin position="229"/>
        <end position="252"/>
    </location>
</feature>
<dbReference type="Proteomes" id="UP000017559">
    <property type="component" value="Plasmid pMR3, Mitochondrial"/>
</dbReference>
<keyword evidence="2" id="KW-0812">Transmembrane</keyword>
<keyword evidence="3" id="KW-0496">Mitochondrion</keyword>
<evidence type="ECO:0000256" key="2">
    <source>
        <dbReference type="SAM" id="Phobius"/>
    </source>
</evidence>
<keyword evidence="2" id="KW-0472">Membrane</keyword>
<evidence type="ECO:0000313" key="4">
    <source>
        <dbReference type="Proteomes" id="UP000017559"/>
    </source>
</evidence>
<organism>
    <name type="scientific">Moniliophthora roreri (strain MCA 2997)</name>
    <name type="common">Cocoa frosty pod rot fungus</name>
    <name type="synonym">Crinipellis roreri</name>
    <dbReference type="NCBI Taxonomy" id="1381753"/>
    <lineage>
        <taxon>Eukaryota</taxon>
        <taxon>Fungi</taxon>
        <taxon>Dikarya</taxon>
        <taxon>Basidiomycota</taxon>
        <taxon>Agaricomycotina</taxon>
        <taxon>Agaricomycetes</taxon>
        <taxon>Agaricomycetidae</taxon>
        <taxon>Agaricales</taxon>
        <taxon>Marasmiineae</taxon>
        <taxon>Marasmiaceae</taxon>
        <taxon>Moniliophthora</taxon>
    </lineage>
</organism>
<feature type="transmembrane region" description="Helical" evidence="2">
    <location>
        <begin position="177"/>
        <end position="199"/>
    </location>
</feature>
<geneLocation type="plasmid" evidence="3 4">
    <name>pMR3</name>
</geneLocation>
<feature type="coiled-coil region" evidence="1">
    <location>
        <begin position="53"/>
        <end position="80"/>
    </location>
</feature>
<reference evidence="3" key="1">
    <citation type="submission" date="2010-09" db="EMBL/GenBank/DDBJ databases">
        <authorList>
            <person name="Garcia O."/>
            <person name="Costa G.G.L."/>
            <person name="Tiburcio R.A."/>
            <person name="Medrano F.J."/>
            <person name="Carazzolle M.F."/>
            <person name="Thomazella D.T."/>
            <person name="Schuster S.C."/>
            <person name="Carlson J.E."/>
            <person name="Guiltinan M.J."/>
            <person name="Bailey B.A."/>
            <person name="Mieckowski P."/>
            <person name="Pereira G.A.G."/>
            <person name="Meinhardt L.W."/>
        </authorList>
    </citation>
    <scope>NUCLEOTIDE SEQUENCE</scope>
    <source>
        <plasmid evidence="3">pMR3</plasmid>
    </source>
</reference>
<accession>F2WVP2</accession>
<dbReference type="AlphaFoldDB" id="F2WVP2"/>
<keyword evidence="1" id="KW-0175">Coiled coil</keyword>